<feature type="compositionally biased region" description="Basic residues" evidence="1">
    <location>
        <begin position="389"/>
        <end position="406"/>
    </location>
</feature>
<name>A0A5C3P6S2_9APHY</name>
<dbReference type="EMBL" id="ML211307">
    <property type="protein sequence ID" value="TFK84587.1"/>
    <property type="molecule type" value="Genomic_DNA"/>
</dbReference>
<accession>A0A5C3P6S2</accession>
<feature type="region of interest" description="Disordered" evidence="1">
    <location>
        <begin position="348"/>
        <end position="486"/>
    </location>
</feature>
<dbReference type="AlphaFoldDB" id="A0A5C3P6S2"/>
<protein>
    <submittedName>
        <fullName evidence="2">Uncharacterized protein</fullName>
    </submittedName>
</protein>
<feature type="compositionally biased region" description="Low complexity" evidence="1">
    <location>
        <begin position="371"/>
        <end position="382"/>
    </location>
</feature>
<feature type="compositionally biased region" description="Polar residues" evidence="1">
    <location>
        <begin position="349"/>
        <end position="365"/>
    </location>
</feature>
<reference evidence="2 3" key="1">
    <citation type="journal article" date="2019" name="Nat. Ecol. Evol.">
        <title>Megaphylogeny resolves global patterns of mushroom evolution.</title>
        <authorList>
            <person name="Varga T."/>
            <person name="Krizsan K."/>
            <person name="Foldi C."/>
            <person name="Dima B."/>
            <person name="Sanchez-Garcia M."/>
            <person name="Sanchez-Ramirez S."/>
            <person name="Szollosi G.J."/>
            <person name="Szarkandi J.G."/>
            <person name="Papp V."/>
            <person name="Albert L."/>
            <person name="Andreopoulos W."/>
            <person name="Angelini C."/>
            <person name="Antonin V."/>
            <person name="Barry K.W."/>
            <person name="Bougher N.L."/>
            <person name="Buchanan P."/>
            <person name="Buyck B."/>
            <person name="Bense V."/>
            <person name="Catcheside P."/>
            <person name="Chovatia M."/>
            <person name="Cooper J."/>
            <person name="Damon W."/>
            <person name="Desjardin D."/>
            <person name="Finy P."/>
            <person name="Geml J."/>
            <person name="Haridas S."/>
            <person name="Hughes K."/>
            <person name="Justo A."/>
            <person name="Karasinski D."/>
            <person name="Kautmanova I."/>
            <person name="Kiss B."/>
            <person name="Kocsube S."/>
            <person name="Kotiranta H."/>
            <person name="LaButti K.M."/>
            <person name="Lechner B.E."/>
            <person name="Liimatainen K."/>
            <person name="Lipzen A."/>
            <person name="Lukacs Z."/>
            <person name="Mihaltcheva S."/>
            <person name="Morgado L.N."/>
            <person name="Niskanen T."/>
            <person name="Noordeloos M.E."/>
            <person name="Ohm R.A."/>
            <person name="Ortiz-Santana B."/>
            <person name="Ovrebo C."/>
            <person name="Racz N."/>
            <person name="Riley R."/>
            <person name="Savchenko A."/>
            <person name="Shiryaev A."/>
            <person name="Soop K."/>
            <person name="Spirin V."/>
            <person name="Szebenyi C."/>
            <person name="Tomsovsky M."/>
            <person name="Tulloss R.E."/>
            <person name="Uehling J."/>
            <person name="Grigoriev I.V."/>
            <person name="Vagvolgyi C."/>
            <person name="Papp T."/>
            <person name="Martin F.M."/>
            <person name="Miettinen O."/>
            <person name="Hibbett D.S."/>
            <person name="Nagy L.G."/>
        </authorList>
    </citation>
    <scope>NUCLEOTIDE SEQUENCE [LARGE SCALE GENOMIC DNA]</scope>
    <source>
        <strain evidence="2 3">HHB13444</strain>
    </source>
</reference>
<gene>
    <name evidence="2" type="ORF">K466DRAFT_601890</name>
</gene>
<dbReference type="InParanoid" id="A0A5C3P6S2"/>
<dbReference type="Proteomes" id="UP000308197">
    <property type="component" value="Unassembled WGS sequence"/>
</dbReference>
<proteinExistence type="predicted"/>
<feature type="region of interest" description="Disordered" evidence="1">
    <location>
        <begin position="19"/>
        <end position="48"/>
    </location>
</feature>
<feature type="compositionally biased region" description="Acidic residues" evidence="1">
    <location>
        <begin position="413"/>
        <end position="434"/>
    </location>
</feature>
<evidence type="ECO:0000313" key="3">
    <source>
        <dbReference type="Proteomes" id="UP000308197"/>
    </source>
</evidence>
<feature type="compositionally biased region" description="Basic residues" evidence="1">
    <location>
        <begin position="25"/>
        <end position="37"/>
    </location>
</feature>
<sequence length="543" mass="61244">MSLSNIDLQVLEVQSKRYRSSNAVRSRRKDRRPRKGGKPGQQPTFTGQRGDYVAENLEGFRSIKGAHRLEQAEFWSRYSAGYWARFNWQLPLNRDPSADDVWKADNELTVEEQAEKENVVKLIEKQLKSSIRNLDNARIRREDNPWVPLFTSLKRIATSAPPRQLADWQLYMNLKADEIQDAFAPRWATAGRLPKDSLAFRGQIARELLALEPDEYKVFLKAECIRLHQQDLREHSLQNIPKALADEEQRMLARQELAAAVQPLLELVSEYTGYYCTLIAGTPLVEGDQEFQIKIMHAGKTDGPVPLFWNQVEGDSFINNVVLSFTRFLSHTKEYKERQAALGVELGASSASNPSATRTGDQLSSLGLGLNSPDSNSPVASSSKERRANGAKRTSRTTKGKARGKGRAVADPELTEEEEDEEDEDEDDDEDEAVEDSHLRSDDPWDLTAPDPQVTSTGQGADEEEEEEEEDENEGEEPPTADEIGLNAEVQAELALLGERARRRRLWQLSTLSEYDLQGLNMRTRNKALMRAIDAQALPSNKP</sequence>
<evidence type="ECO:0000256" key="1">
    <source>
        <dbReference type="SAM" id="MobiDB-lite"/>
    </source>
</evidence>
<organism evidence="2 3">
    <name type="scientific">Polyporus arcularius HHB13444</name>
    <dbReference type="NCBI Taxonomy" id="1314778"/>
    <lineage>
        <taxon>Eukaryota</taxon>
        <taxon>Fungi</taxon>
        <taxon>Dikarya</taxon>
        <taxon>Basidiomycota</taxon>
        <taxon>Agaricomycotina</taxon>
        <taxon>Agaricomycetes</taxon>
        <taxon>Polyporales</taxon>
        <taxon>Polyporaceae</taxon>
        <taxon>Polyporus</taxon>
    </lineage>
</organism>
<evidence type="ECO:0000313" key="2">
    <source>
        <dbReference type="EMBL" id="TFK84587.1"/>
    </source>
</evidence>
<feature type="compositionally biased region" description="Acidic residues" evidence="1">
    <location>
        <begin position="461"/>
        <end position="480"/>
    </location>
</feature>
<keyword evidence="3" id="KW-1185">Reference proteome</keyword>